<dbReference type="PRINTS" id="PR00320">
    <property type="entry name" value="GPROTEINBRPT"/>
</dbReference>
<reference evidence="6" key="1">
    <citation type="submission" date="2021-01" db="EMBL/GenBank/DDBJ databases">
        <authorList>
            <person name="Corre E."/>
            <person name="Pelletier E."/>
            <person name="Niang G."/>
            <person name="Scheremetjew M."/>
            <person name="Finn R."/>
            <person name="Kale V."/>
            <person name="Holt S."/>
            <person name="Cochrane G."/>
            <person name="Meng A."/>
            <person name="Brown T."/>
            <person name="Cohen L."/>
        </authorList>
    </citation>
    <scope>NUCLEOTIDE SEQUENCE</scope>
    <source>
        <strain evidence="6">RCC1130</strain>
    </source>
</reference>
<evidence type="ECO:0000256" key="3">
    <source>
        <dbReference type="PROSITE-ProRule" id="PRU00221"/>
    </source>
</evidence>
<dbReference type="GO" id="GO:0035861">
    <property type="term" value="C:site of double-strand break"/>
    <property type="evidence" value="ECO:0007669"/>
    <property type="project" value="TreeGrafter"/>
</dbReference>
<dbReference type="PROSITE" id="PS50082">
    <property type="entry name" value="WD_REPEATS_2"/>
    <property type="match status" value="4"/>
</dbReference>
<dbReference type="InterPro" id="IPR020472">
    <property type="entry name" value="WD40_PAC1"/>
</dbReference>
<evidence type="ECO:0000256" key="2">
    <source>
        <dbReference type="ARBA" id="ARBA00022737"/>
    </source>
</evidence>
<dbReference type="Pfam" id="PF00400">
    <property type="entry name" value="WD40"/>
    <property type="match status" value="4"/>
</dbReference>
<feature type="repeat" description="WD" evidence="3">
    <location>
        <begin position="410"/>
        <end position="442"/>
    </location>
</feature>
<dbReference type="Gene3D" id="2.60.200.20">
    <property type="match status" value="1"/>
</dbReference>
<dbReference type="InterPro" id="IPR008984">
    <property type="entry name" value="SMAD_FHA_dom_sf"/>
</dbReference>
<evidence type="ECO:0000259" key="5">
    <source>
        <dbReference type="PROSITE" id="PS50006"/>
    </source>
</evidence>
<accession>A0A7S0JCP2</accession>
<evidence type="ECO:0000256" key="1">
    <source>
        <dbReference type="ARBA" id="ARBA00022574"/>
    </source>
</evidence>
<sequence length="925" mass="98414">MASALLEVRKDGSMLSSVPLAGKKSVTIGRSLDCDIVINHPSVSRTHAKVSAEGGAYFLTDLRSTHGTKLSGQPLPPDQPMRLFDGLEVQLGQSSRIIVPCGTVASVVAAVAAAAEHQRQEAKLVQEREDADGVDALTASRPASAALPPKAAAELAAQDHEDEEIRAHLPMHFGKTQQKEAASLEKQHAAYAREDGGVKIVGSHKGKGKKPLLKMAPKLGTGLNVPAATPTLVALQQQRATAAVTGGAHASSATATKVLPAHLPARPPAEEEEAEVGPQMPPGVGGASMAYAGPQLPPGMKAGADDDLEVGPPLPPGMMGGASDDQDVEVGPPLPPGMMGGQGEPEVGPRLLPAMRGGASTHVPVRGGYDPTDMSQQVYDADDVQIADADDEDDDGGGQPRLPVSHQVALAAHSKTVTCLALDRGGGRLVSGGSDSDIYFWDFAGMTKELRPFRHVEEPLGQVELRSVDYSPAADKLIVAGSSNQPVILDRDGRKLCTLMKGDPYIRDMRHTKGHVAACTCARWHVHEHNTFATCSEDGTVRLWDAEVAMERDDMSLNVQGGQKSVCVLKDGRGIKTGTTCAAWRPDGDALLCGAKDGSLQLWEFRTSEYKPVVLLPKGVPVSEFKAEQLRPATVARGAHASGSDVSCVRWRKDGNVFASRSTDGTLKVWDLRRFDAPLAEWGDLPCISPMAAVDFSPDERMLVAGTAVRKGDGAPQLNFFSLSSMQRIAQLDMEGNSLVSILWHARLNQILVGCNNGRAYALYDPSMSEKGVMFCNVKAAPKRAALSFTGGAMHVITPHALPMFREDNEDHRKKRRIDRKDPLKSKLPEQVLSGPGTGGKLNRSYQQALLASLSGGISGLGGTKDKIEMFQNEDPREELLKYAKLAEEDPIFVTPAYAVNQPATLTGGHLAKTVESDDDADAES</sequence>
<dbReference type="SUPFAM" id="SSF49879">
    <property type="entry name" value="SMAD/FHA domain"/>
    <property type="match status" value="1"/>
</dbReference>
<keyword evidence="1 3" id="KW-0853">WD repeat</keyword>
<name>A0A7S0JCP2_9EUKA</name>
<evidence type="ECO:0000313" key="6">
    <source>
        <dbReference type="EMBL" id="CAD8547876.1"/>
    </source>
</evidence>
<organism evidence="6">
    <name type="scientific">Calcidiscus leptoporus</name>
    <dbReference type="NCBI Taxonomy" id="127549"/>
    <lineage>
        <taxon>Eukaryota</taxon>
        <taxon>Haptista</taxon>
        <taxon>Haptophyta</taxon>
        <taxon>Prymnesiophyceae</taxon>
        <taxon>Coccolithales</taxon>
        <taxon>Calcidiscaceae</taxon>
        <taxon>Calcidiscus</taxon>
    </lineage>
</organism>
<dbReference type="PANTHER" id="PTHR16017:SF0">
    <property type="entry name" value="WD REPEAT-CONTAINING PROTEIN 70"/>
    <property type="match status" value="1"/>
</dbReference>
<gene>
    <name evidence="6" type="ORF">CLEP1334_LOCUS23166</name>
</gene>
<dbReference type="SMART" id="SM00240">
    <property type="entry name" value="FHA"/>
    <property type="match status" value="1"/>
</dbReference>
<dbReference type="AlphaFoldDB" id="A0A7S0JCP2"/>
<dbReference type="PROSITE" id="PS50294">
    <property type="entry name" value="WD_REPEATS_REGION"/>
    <property type="match status" value="2"/>
</dbReference>
<dbReference type="InterPro" id="IPR000253">
    <property type="entry name" value="FHA_dom"/>
</dbReference>
<evidence type="ECO:0000256" key="4">
    <source>
        <dbReference type="SAM" id="MobiDB-lite"/>
    </source>
</evidence>
<keyword evidence="2" id="KW-0677">Repeat</keyword>
<feature type="repeat" description="WD" evidence="3">
    <location>
        <begin position="572"/>
        <end position="613"/>
    </location>
</feature>
<dbReference type="InterPro" id="IPR036322">
    <property type="entry name" value="WD40_repeat_dom_sf"/>
</dbReference>
<dbReference type="InterPro" id="IPR001680">
    <property type="entry name" value="WD40_rpt"/>
</dbReference>
<dbReference type="SMART" id="SM00320">
    <property type="entry name" value="WD40"/>
    <property type="match status" value="5"/>
</dbReference>
<protein>
    <recommendedName>
        <fullName evidence="5">FHA domain-containing protein</fullName>
    </recommendedName>
</protein>
<feature type="repeat" description="WD" evidence="3">
    <location>
        <begin position="512"/>
        <end position="545"/>
    </location>
</feature>
<dbReference type="InterPro" id="IPR051858">
    <property type="entry name" value="WD_repeat_GAD-1"/>
</dbReference>
<dbReference type="InterPro" id="IPR015943">
    <property type="entry name" value="WD40/YVTN_repeat-like_dom_sf"/>
</dbReference>
<dbReference type="PANTHER" id="PTHR16017">
    <property type="entry name" value="GASTRULATION DEFECTIVE PROTEIN 1-RELATED"/>
    <property type="match status" value="1"/>
</dbReference>
<feature type="domain" description="FHA" evidence="5">
    <location>
        <begin position="26"/>
        <end position="75"/>
    </location>
</feature>
<dbReference type="PROSITE" id="PS50006">
    <property type="entry name" value="FHA_DOMAIN"/>
    <property type="match status" value="1"/>
</dbReference>
<dbReference type="Pfam" id="PF00498">
    <property type="entry name" value="FHA"/>
    <property type="match status" value="1"/>
</dbReference>
<dbReference type="GO" id="GO:0005634">
    <property type="term" value="C:nucleus"/>
    <property type="evidence" value="ECO:0007669"/>
    <property type="project" value="TreeGrafter"/>
</dbReference>
<feature type="region of interest" description="Disordered" evidence="4">
    <location>
        <begin position="267"/>
        <end position="324"/>
    </location>
</feature>
<dbReference type="Gene3D" id="2.130.10.10">
    <property type="entry name" value="YVTN repeat-like/Quinoprotein amine dehydrogenase"/>
    <property type="match status" value="2"/>
</dbReference>
<feature type="compositionally biased region" description="Basic and acidic residues" evidence="4">
    <location>
        <begin position="819"/>
        <end position="828"/>
    </location>
</feature>
<dbReference type="SUPFAM" id="SSF50978">
    <property type="entry name" value="WD40 repeat-like"/>
    <property type="match status" value="1"/>
</dbReference>
<dbReference type="EMBL" id="HBER01046293">
    <property type="protein sequence ID" value="CAD8547876.1"/>
    <property type="molecule type" value="Transcribed_RNA"/>
</dbReference>
<proteinExistence type="predicted"/>
<feature type="repeat" description="WD" evidence="3">
    <location>
        <begin position="639"/>
        <end position="673"/>
    </location>
</feature>
<feature type="region of interest" description="Disordered" evidence="4">
    <location>
        <begin position="809"/>
        <end position="841"/>
    </location>
</feature>